<accession>A0A4U0UDE8</accession>
<protein>
    <submittedName>
        <fullName evidence="3">Uncharacterized protein</fullName>
    </submittedName>
</protein>
<keyword evidence="2" id="KW-0812">Transmembrane</keyword>
<evidence type="ECO:0000256" key="2">
    <source>
        <dbReference type="SAM" id="Phobius"/>
    </source>
</evidence>
<feature type="compositionally biased region" description="Polar residues" evidence="1">
    <location>
        <begin position="266"/>
        <end position="277"/>
    </location>
</feature>
<keyword evidence="2" id="KW-1133">Transmembrane helix</keyword>
<proteinExistence type="predicted"/>
<organism evidence="3 4">
    <name type="scientific">Salinomyces thailandicus</name>
    <dbReference type="NCBI Taxonomy" id="706561"/>
    <lineage>
        <taxon>Eukaryota</taxon>
        <taxon>Fungi</taxon>
        <taxon>Dikarya</taxon>
        <taxon>Ascomycota</taxon>
        <taxon>Pezizomycotina</taxon>
        <taxon>Dothideomycetes</taxon>
        <taxon>Dothideomycetidae</taxon>
        <taxon>Mycosphaerellales</taxon>
        <taxon>Teratosphaeriaceae</taxon>
        <taxon>Salinomyces</taxon>
    </lineage>
</organism>
<feature type="transmembrane region" description="Helical" evidence="2">
    <location>
        <begin position="81"/>
        <end position="102"/>
    </location>
</feature>
<evidence type="ECO:0000256" key="1">
    <source>
        <dbReference type="SAM" id="MobiDB-lite"/>
    </source>
</evidence>
<feature type="transmembrane region" description="Helical" evidence="2">
    <location>
        <begin position="174"/>
        <end position="198"/>
    </location>
</feature>
<dbReference type="Proteomes" id="UP000308549">
    <property type="component" value="Unassembled WGS sequence"/>
</dbReference>
<gene>
    <name evidence="3" type="ORF">B0A50_01471</name>
</gene>
<sequence length="299" mass="33886">MLKLQRPYIAYGWRIPKALMGLTIFEFPMTVACLTLYGIADPDTYRTKLWQNGYDQGFNSAPNSILYDFANYRPAHTPMIWSSYLVQFNIVISVLSMFILLVKSSMFVLHCWIPLMGVLVHILLLALYATSLKFQSSPDMSDPDHPSPGLPWYLSKGCSYATKGNYSFCMQARAVFAVTCVMVALFSFYTIFSCYSLMPTDAERAERQEARQSDIEMKKVVEYSPDSEMSQEGKWERNRQIFLNLPKTPNTPGFGMKNPMTPRTVAFTQLNGGQPTSRGPPGGLKFREQYGDSKVPDGR</sequence>
<reference evidence="3 4" key="1">
    <citation type="submission" date="2017-03" db="EMBL/GenBank/DDBJ databases">
        <title>Genomes of endolithic fungi from Antarctica.</title>
        <authorList>
            <person name="Coleine C."/>
            <person name="Masonjones S."/>
            <person name="Stajich J.E."/>
        </authorList>
    </citation>
    <scope>NUCLEOTIDE SEQUENCE [LARGE SCALE GENOMIC DNA]</scope>
    <source>
        <strain evidence="3 4">CCFEE 6315</strain>
    </source>
</reference>
<feature type="transmembrane region" description="Helical" evidence="2">
    <location>
        <begin position="21"/>
        <end position="40"/>
    </location>
</feature>
<dbReference type="AlphaFoldDB" id="A0A4U0UDE8"/>
<feature type="region of interest" description="Disordered" evidence="1">
    <location>
        <begin position="266"/>
        <end position="299"/>
    </location>
</feature>
<evidence type="ECO:0000313" key="4">
    <source>
        <dbReference type="Proteomes" id="UP000308549"/>
    </source>
</evidence>
<dbReference type="OrthoDB" id="5352400at2759"/>
<keyword evidence="4" id="KW-1185">Reference proteome</keyword>
<keyword evidence="2" id="KW-0472">Membrane</keyword>
<feature type="compositionally biased region" description="Basic and acidic residues" evidence="1">
    <location>
        <begin position="285"/>
        <end position="299"/>
    </location>
</feature>
<evidence type="ECO:0000313" key="3">
    <source>
        <dbReference type="EMBL" id="TKA32365.1"/>
    </source>
</evidence>
<name>A0A4U0UDE8_9PEZI</name>
<dbReference type="EMBL" id="NAJL01000005">
    <property type="protein sequence ID" value="TKA32365.1"/>
    <property type="molecule type" value="Genomic_DNA"/>
</dbReference>
<comment type="caution">
    <text evidence="3">The sequence shown here is derived from an EMBL/GenBank/DDBJ whole genome shotgun (WGS) entry which is preliminary data.</text>
</comment>
<feature type="transmembrane region" description="Helical" evidence="2">
    <location>
        <begin position="109"/>
        <end position="130"/>
    </location>
</feature>